<name>A0A8R2AUH6_BOMMO</name>
<evidence type="ECO:0000259" key="6">
    <source>
        <dbReference type="Pfam" id="PF03828"/>
    </source>
</evidence>
<keyword evidence="9" id="KW-1185">Reference proteome</keyword>
<dbReference type="InterPro" id="IPR054708">
    <property type="entry name" value="MTPAP-like_central"/>
</dbReference>
<protein>
    <submittedName>
        <fullName evidence="8">Uncharacterized protein</fullName>
    </submittedName>
</protein>
<dbReference type="InterPro" id="IPR002058">
    <property type="entry name" value="PAP_assoc"/>
</dbReference>
<dbReference type="SUPFAM" id="SSF81301">
    <property type="entry name" value="Nucleotidyltransferase"/>
    <property type="match status" value="1"/>
</dbReference>
<dbReference type="SUPFAM" id="SSF81631">
    <property type="entry name" value="PAP/OAS1 substrate-binding domain"/>
    <property type="match status" value="1"/>
</dbReference>
<evidence type="ECO:0000313" key="8">
    <source>
        <dbReference type="EnsemblMetazoa" id="XP_004928359.1"/>
    </source>
</evidence>
<feature type="domain" description="PAP-associated" evidence="6">
    <location>
        <begin position="235"/>
        <end position="306"/>
    </location>
</feature>
<evidence type="ECO:0000259" key="7">
    <source>
        <dbReference type="Pfam" id="PF22600"/>
    </source>
</evidence>
<dbReference type="EnsemblMetazoa" id="XM_004928302.4">
    <property type="protein sequence ID" value="XP_004928359.1"/>
    <property type="gene ID" value="LOC101736982"/>
</dbReference>
<organism evidence="8 9">
    <name type="scientific">Bombyx mori</name>
    <name type="common">Silk moth</name>
    <dbReference type="NCBI Taxonomy" id="7091"/>
    <lineage>
        <taxon>Eukaryota</taxon>
        <taxon>Metazoa</taxon>
        <taxon>Ecdysozoa</taxon>
        <taxon>Arthropoda</taxon>
        <taxon>Hexapoda</taxon>
        <taxon>Insecta</taxon>
        <taxon>Pterygota</taxon>
        <taxon>Neoptera</taxon>
        <taxon>Endopterygota</taxon>
        <taxon>Lepidoptera</taxon>
        <taxon>Glossata</taxon>
        <taxon>Ditrysia</taxon>
        <taxon>Bombycoidea</taxon>
        <taxon>Bombycidae</taxon>
        <taxon>Bombycinae</taxon>
        <taxon>Bombyx</taxon>
    </lineage>
</organism>
<keyword evidence="3" id="KW-0808">Transferase</keyword>
<dbReference type="PANTHER" id="PTHR12271:SF66">
    <property type="entry name" value="TERMINAL URIDYLYLTRANSFERASE TAILOR"/>
    <property type="match status" value="1"/>
</dbReference>
<dbReference type="Proteomes" id="UP000005204">
    <property type="component" value="Unassembled WGS sequence"/>
</dbReference>
<proteinExistence type="predicted"/>
<dbReference type="PANTHER" id="PTHR12271">
    <property type="entry name" value="POLY A POLYMERASE CID PAP -RELATED"/>
    <property type="match status" value="1"/>
</dbReference>
<dbReference type="OrthoDB" id="419694at2759"/>
<keyword evidence="4" id="KW-0479">Metal-binding</keyword>
<dbReference type="Pfam" id="PF22600">
    <property type="entry name" value="MTPAP-like_central"/>
    <property type="match status" value="1"/>
</dbReference>
<dbReference type="Pfam" id="PF03828">
    <property type="entry name" value="PAP_assoc"/>
    <property type="match status" value="1"/>
</dbReference>
<dbReference type="GO" id="GO:0050265">
    <property type="term" value="F:RNA uridylyltransferase activity"/>
    <property type="evidence" value="ECO:0007669"/>
    <property type="project" value="TreeGrafter"/>
</dbReference>
<keyword evidence="5" id="KW-0460">Magnesium</keyword>
<evidence type="ECO:0000256" key="5">
    <source>
        <dbReference type="ARBA" id="ARBA00022842"/>
    </source>
</evidence>
<comment type="cofactor">
    <cofactor evidence="2">
        <name>Mg(2+)</name>
        <dbReference type="ChEBI" id="CHEBI:18420"/>
    </cofactor>
</comment>
<evidence type="ECO:0000256" key="2">
    <source>
        <dbReference type="ARBA" id="ARBA00001946"/>
    </source>
</evidence>
<comment type="cofactor">
    <cofactor evidence="1">
        <name>Mn(2+)</name>
        <dbReference type="ChEBI" id="CHEBI:29035"/>
    </cofactor>
</comment>
<dbReference type="GeneID" id="101736982"/>
<dbReference type="Gene3D" id="3.30.460.10">
    <property type="entry name" value="Beta Polymerase, domain 2"/>
    <property type="match status" value="1"/>
</dbReference>
<dbReference type="GO" id="GO:0046872">
    <property type="term" value="F:metal ion binding"/>
    <property type="evidence" value="ECO:0007669"/>
    <property type="project" value="UniProtKB-KW"/>
</dbReference>
<evidence type="ECO:0000256" key="1">
    <source>
        <dbReference type="ARBA" id="ARBA00001936"/>
    </source>
</evidence>
<dbReference type="GO" id="GO:0031123">
    <property type="term" value="P:RNA 3'-end processing"/>
    <property type="evidence" value="ECO:0007669"/>
    <property type="project" value="TreeGrafter"/>
</dbReference>
<feature type="domain" description="Poly(A) RNA polymerase mitochondrial-like central palm" evidence="7">
    <location>
        <begin position="19"/>
        <end position="150"/>
    </location>
</feature>
<sequence>MDPDCLPDALELCLEGDFDDQVEQLLQQIRLSRQQVEGLTPLFHDIEEMLQFMWPGCSVKPFGSIITGLGIISSDVDCYAQLPEGEIPSSRTVIQARNRLRQFPHIFTELFAITTAKVPVLKCYHIPTGYHCDINFTSLSGIYNSKLVAYLLHLDPRAVKLAVIIKYWSKIKKITGTNLMPNYGLTLLVIFYLQQICMLPSVKDLQSDVECLMTDYWNTNFNNNYLHRITNNESLYKLLGGFFSYYGTFDFEENIICPYLGFPIRKKSFDLFLTNFSLYQHNVAAEVCKPLRLDTSLCIQDPFDHSRNCSVNIYPKLVTRIVDLFKSAAETFHKDKKPNFLREILQKNTENIYQEVKYKHRKTKFLHNKVQKVQFNVFRNNHYNRNRGRIAKRGKR</sequence>
<dbReference type="RefSeq" id="XP_004928359.1">
    <property type="nucleotide sequence ID" value="XM_004928302.5"/>
</dbReference>
<reference evidence="9" key="1">
    <citation type="journal article" date="2008" name="Insect Biochem. Mol. Biol.">
        <title>The genome of a lepidopteran model insect, the silkworm Bombyx mori.</title>
        <authorList>
            <consortium name="International Silkworm Genome Consortium"/>
        </authorList>
    </citation>
    <scope>NUCLEOTIDE SEQUENCE [LARGE SCALE GENOMIC DNA]</scope>
    <source>
        <strain evidence="9">p50T</strain>
    </source>
</reference>
<dbReference type="KEGG" id="bmor:101736982"/>
<dbReference type="CDD" id="cd05402">
    <property type="entry name" value="NT_PAP_TUTase"/>
    <property type="match status" value="1"/>
</dbReference>
<evidence type="ECO:0000256" key="4">
    <source>
        <dbReference type="ARBA" id="ARBA00022723"/>
    </source>
</evidence>
<dbReference type="GO" id="GO:1990817">
    <property type="term" value="F:poly(A) RNA polymerase activity"/>
    <property type="evidence" value="ECO:0007669"/>
    <property type="project" value="UniProtKB-ARBA"/>
</dbReference>
<reference evidence="8" key="2">
    <citation type="submission" date="2022-06" db="UniProtKB">
        <authorList>
            <consortium name="EnsemblMetazoa"/>
        </authorList>
    </citation>
    <scope>IDENTIFICATION</scope>
    <source>
        <strain evidence="8">p50T (Dazao)</strain>
    </source>
</reference>
<dbReference type="InterPro" id="IPR043519">
    <property type="entry name" value="NT_sf"/>
</dbReference>
<evidence type="ECO:0000313" key="9">
    <source>
        <dbReference type="Proteomes" id="UP000005204"/>
    </source>
</evidence>
<dbReference type="AlphaFoldDB" id="A0A8R2AUH6"/>
<evidence type="ECO:0000256" key="3">
    <source>
        <dbReference type="ARBA" id="ARBA00022679"/>
    </source>
</evidence>
<dbReference type="Gene3D" id="1.10.1410.10">
    <property type="match status" value="1"/>
</dbReference>
<accession>A0A8R2AUH6</accession>